<evidence type="ECO:0000256" key="2">
    <source>
        <dbReference type="ARBA" id="ARBA00023015"/>
    </source>
</evidence>
<dbReference type="GO" id="GO:0003700">
    <property type="term" value="F:DNA-binding transcription factor activity"/>
    <property type="evidence" value="ECO:0007669"/>
    <property type="project" value="InterPro"/>
</dbReference>
<name>A0A484PKV6_9ZZZZ</name>
<reference evidence="6" key="1">
    <citation type="submission" date="2019-03" db="EMBL/GenBank/DDBJ databases">
        <authorList>
            <person name="Danneels B."/>
        </authorList>
    </citation>
    <scope>NUCLEOTIDE SEQUENCE</scope>
</reference>
<evidence type="ECO:0000256" key="1">
    <source>
        <dbReference type="ARBA" id="ARBA00009437"/>
    </source>
</evidence>
<evidence type="ECO:0000313" key="6">
    <source>
        <dbReference type="EMBL" id="VFR26708.1"/>
    </source>
</evidence>
<dbReference type="Gene3D" id="1.10.10.10">
    <property type="entry name" value="Winged helix-like DNA-binding domain superfamily/Winged helix DNA-binding domain"/>
    <property type="match status" value="1"/>
</dbReference>
<dbReference type="InterPro" id="IPR005119">
    <property type="entry name" value="LysR_subst-bd"/>
</dbReference>
<dbReference type="CDD" id="cd05466">
    <property type="entry name" value="PBP2_LTTR_substrate"/>
    <property type="match status" value="1"/>
</dbReference>
<dbReference type="InterPro" id="IPR036390">
    <property type="entry name" value="WH_DNA-bd_sf"/>
</dbReference>
<dbReference type="PANTHER" id="PTHR30126:SF40">
    <property type="entry name" value="HTH-TYPE TRANSCRIPTIONAL REGULATOR GLTR"/>
    <property type="match status" value="1"/>
</dbReference>
<dbReference type="AlphaFoldDB" id="A0A484PKV6"/>
<accession>A0A484PKV6</accession>
<dbReference type="PROSITE" id="PS50931">
    <property type="entry name" value="HTH_LYSR"/>
    <property type="match status" value="1"/>
</dbReference>
<dbReference type="SUPFAM" id="SSF46785">
    <property type="entry name" value="Winged helix' DNA-binding domain"/>
    <property type="match status" value="1"/>
</dbReference>
<keyword evidence="4" id="KW-0804">Transcription</keyword>
<dbReference type="GO" id="GO:0000976">
    <property type="term" value="F:transcription cis-regulatory region binding"/>
    <property type="evidence" value="ECO:0007669"/>
    <property type="project" value="TreeGrafter"/>
</dbReference>
<dbReference type="PANTHER" id="PTHR30126">
    <property type="entry name" value="HTH-TYPE TRANSCRIPTIONAL REGULATOR"/>
    <property type="match status" value="1"/>
</dbReference>
<sequence>MRRAAGRADVGGKVGAFQPPAPTSAMYTLKQMEAFYWSAVLGSFSASSQKLHTTQSAIAKRVAELESFAGGPLLNRQTRSLTLTAQGRKLFDLAGEMLELNTRIALRMGDAHTLAGTVRLGATELIGLTWLATLIDQSTRRYPRLQLLPEIDGGMTLYKRLAEDSLDVALMPGPFWSYEYDCVPLASIRNVWMASPRLGIDTSQVLSPFDLVQHPVITQPTNSALTHLYDAWFAEQGMGVKRVLTCNSLGLVAQLTMLGLGISYLPPSYFAPLTSRGDLVQLNVAPDLPRVHYYAVYKKTVMSPLVAKVIEMAQEVCNFEGGGSFIGPAQAHAG</sequence>
<proteinExistence type="inferred from homology"/>
<comment type="similarity">
    <text evidence="1">Belongs to the LysR transcriptional regulatory family.</text>
</comment>
<dbReference type="Pfam" id="PF03466">
    <property type="entry name" value="LysR_substrate"/>
    <property type="match status" value="1"/>
</dbReference>
<dbReference type="Gene3D" id="3.40.190.10">
    <property type="entry name" value="Periplasmic binding protein-like II"/>
    <property type="match status" value="2"/>
</dbReference>
<dbReference type="InterPro" id="IPR036388">
    <property type="entry name" value="WH-like_DNA-bd_sf"/>
</dbReference>
<keyword evidence="2" id="KW-0805">Transcription regulation</keyword>
<dbReference type="EMBL" id="CAADIB010000006">
    <property type="protein sequence ID" value="VFR26708.1"/>
    <property type="molecule type" value="Genomic_DNA"/>
</dbReference>
<dbReference type="SUPFAM" id="SSF53850">
    <property type="entry name" value="Periplasmic binding protein-like II"/>
    <property type="match status" value="1"/>
</dbReference>
<gene>
    <name evidence="6" type="ORF">ANDO2_4338</name>
</gene>
<feature type="domain" description="HTH lysR-type" evidence="5">
    <location>
        <begin position="27"/>
        <end position="84"/>
    </location>
</feature>
<evidence type="ECO:0000256" key="4">
    <source>
        <dbReference type="ARBA" id="ARBA00023163"/>
    </source>
</evidence>
<protein>
    <submittedName>
        <fullName evidence="6">LysR-family transcriptional regulator</fullName>
    </submittedName>
</protein>
<evidence type="ECO:0000256" key="3">
    <source>
        <dbReference type="ARBA" id="ARBA00023125"/>
    </source>
</evidence>
<organism evidence="6">
    <name type="scientific">plant metagenome</name>
    <dbReference type="NCBI Taxonomy" id="1297885"/>
    <lineage>
        <taxon>unclassified sequences</taxon>
        <taxon>metagenomes</taxon>
        <taxon>organismal metagenomes</taxon>
    </lineage>
</organism>
<dbReference type="Pfam" id="PF00126">
    <property type="entry name" value="HTH_1"/>
    <property type="match status" value="1"/>
</dbReference>
<dbReference type="InterPro" id="IPR000847">
    <property type="entry name" value="LysR_HTH_N"/>
</dbReference>
<keyword evidence="3" id="KW-0238">DNA-binding</keyword>
<evidence type="ECO:0000259" key="5">
    <source>
        <dbReference type="PROSITE" id="PS50931"/>
    </source>
</evidence>